<evidence type="ECO:0000256" key="2">
    <source>
        <dbReference type="ARBA" id="ARBA00004651"/>
    </source>
</evidence>
<evidence type="ECO:0000256" key="3">
    <source>
        <dbReference type="ARBA" id="ARBA00005119"/>
    </source>
</evidence>
<keyword evidence="13 24" id="KW-1133">Transmembrane helix</keyword>
<comment type="subcellular location">
    <subcellularLocation>
        <location evidence="2">Cell membrane</location>
        <topology evidence="2">Multi-pass membrane protein</topology>
    </subcellularLocation>
</comment>
<feature type="transmembrane region" description="Helical" evidence="24">
    <location>
        <begin position="28"/>
        <end position="61"/>
    </location>
</feature>
<evidence type="ECO:0000256" key="14">
    <source>
        <dbReference type="ARBA" id="ARBA00023098"/>
    </source>
</evidence>
<feature type="transmembrane region" description="Helical" evidence="24">
    <location>
        <begin position="236"/>
        <end position="257"/>
    </location>
</feature>
<keyword evidence="26" id="KW-1185">Reference proteome</keyword>
<comment type="pathway">
    <text evidence="4">Lipid metabolism.</text>
</comment>
<dbReference type="PANTHER" id="PTHR46382:SF1">
    <property type="entry name" value="PHOSPHATIDATE CYTIDYLYLTRANSFERASE"/>
    <property type="match status" value="1"/>
</dbReference>
<organism evidence="25 26">
    <name type="scientific">Bombiscardovia apis</name>
    <dbReference type="NCBI Taxonomy" id="2932182"/>
    <lineage>
        <taxon>Bacteria</taxon>
        <taxon>Bacillati</taxon>
        <taxon>Actinomycetota</taxon>
        <taxon>Actinomycetes</taxon>
        <taxon>Bifidobacteriales</taxon>
        <taxon>Bifidobacteriaceae</taxon>
        <taxon>Bombiscardovia</taxon>
    </lineage>
</organism>
<evidence type="ECO:0000256" key="11">
    <source>
        <dbReference type="ARBA" id="ARBA00022692"/>
    </source>
</evidence>
<sequence>MKQPQQDQTSPTLDTINTRTGRNMPQAIATGVLLVVVILGCLLVKPDAFMLLIVCFMSLGLWELRVDFATAGLDIPILALWVCSAGTILAMFYGRDHVLWMVAGVFLTAVIVTICASFQHRGSRRLERAVASKLNFADSLPNQSESGSITEGNPPVVRVNSRYANVSVSLLTVVYITFLANLIVLPTTFGGHPVAHGLISVFLPAVSDIGGLAFGAWLGKHKLSPRISPKKSVEGLLGSMGLCIIAAGAIFACTYPRQEWAQIWWVAVLLGAMVGITGTFGDLSASLIKRDLGIKDMGHLLKGHGGVLDRVDSILMSAPFIAGLLWVTGL</sequence>
<keyword evidence="16" id="KW-0594">Phospholipid biosynthesis</keyword>
<evidence type="ECO:0000256" key="4">
    <source>
        <dbReference type="ARBA" id="ARBA00005189"/>
    </source>
</evidence>
<evidence type="ECO:0000256" key="15">
    <source>
        <dbReference type="ARBA" id="ARBA00023136"/>
    </source>
</evidence>
<comment type="catalytic activity">
    <reaction evidence="1">
        <text>a 1,2-diacyl-sn-glycero-3-phosphate + CTP + H(+) = a CDP-1,2-diacyl-sn-glycerol + diphosphate</text>
        <dbReference type="Rhea" id="RHEA:16229"/>
        <dbReference type="ChEBI" id="CHEBI:15378"/>
        <dbReference type="ChEBI" id="CHEBI:33019"/>
        <dbReference type="ChEBI" id="CHEBI:37563"/>
        <dbReference type="ChEBI" id="CHEBI:58332"/>
        <dbReference type="ChEBI" id="CHEBI:58608"/>
        <dbReference type="EC" id="2.7.7.41"/>
    </reaction>
</comment>
<evidence type="ECO:0000256" key="23">
    <source>
        <dbReference type="ARBA" id="ARBA00033406"/>
    </source>
</evidence>
<evidence type="ECO:0000256" key="5">
    <source>
        <dbReference type="ARBA" id="ARBA00010185"/>
    </source>
</evidence>
<evidence type="ECO:0000256" key="21">
    <source>
        <dbReference type="ARBA" id="ARBA00032396"/>
    </source>
</evidence>
<dbReference type="PANTHER" id="PTHR46382">
    <property type="entry name" value="PHOSPHATIDATE CYTIDYLYLTRANSFERASE"/>
    <property type="match status" value="1"/>
</dbReference>
<feature type="transmembrane region" description="Helical" evidence="24">
    <location>
        <begin position="168"/>
        <end position="189"/>
    </location>
</feature>
<evidence type="ECO:0000256" key="13">
    <source>
        <dbReference type="ARBA" id="ARBA00022989"/>
    </source>
</evidence>
<dbReference type="EMBL" id="AP026800">
    <property type="protein sequence ID" value="BDR54631.1"/>
    <property type="molecule type" value="Genomic_DNA"/>
</dbReference>
<evidence type="ECO:0000313" key="25">
    <source>
        <dbReference type="EMBL" id="BDR54631.1"/>
    </source>
</evidence>
<dbReference type="GO" id="GO:0016779">
    <property type="term" value="F:nucleotidyltransferase activity"/>
    <property type="evidence" value="ECO:0007669"/>
    <property type="project" value="UniProtKB-KW"/>
</dbReference>
<evidence type="ECO:0000256" key="7">
    <source>
        <dbReference type="ARBA" id="ARBA00019373"/>
    </source>
</evidence>
<evidence type="ECO:0000256" key="24">
    <source>
        <dbReference type="SAM" id="Phobius"/>
    </source>
</evidence>
<evidence type="ECO:0000256" key="9">
    <source>
        <dbReference type="ARBA" id="ARBA00022516"/>
    </source>
</evidence>
<evidence type="ECO:0000256" key="19">
    <source>
        <dbReference type="ARBA" id="ARBA00031825"/>
    </source>
</evidence>
<evidence type="ECO:0000256" key="18">
    <source>
        <dbReference type="ARBA" id="ARBA00029893"/>
    </source>
</evidence>
<keyword evidence="9" id="KW-0444">Lipid biosynthesis</keyword>
<evidence type="ECO:0000313" key="26">
    <source>
        <dbReference type="Proteomes" id="UP001321748"/>
    </source>
</evidence>
<keyword evidence="15 24" id="KW-0472">Membrane</keyword>
<keyword evidence="10" id="KW-0808">Transferase</keyword>
<evidence type="ECO:0000256" key="22">
    <source>
        <dbReference type="ARBA" id="ARBA00032743"/>
    </source>
</evidence>
<keyword evidence="17" id="KW-1208">Phospholipid metabolism</keyword>
<evidence type="ECO:0000256" key="17">
    <source>
        <dbReference type="ARBA" id="ARBA00023264"/>
    </source>
</evidence>
<feature type="transmembrane region" description="Helical" evidence="24">
    <location>
        <begin position="263"/>
        <end position="287"/>
    </location>
</feature>
<feature type="transmembrane region" description="Helical" evidence="24">
    <location>
        <begin position="195"/>
        <end position="215"/>
    </location>
</feature>
<reference evidence="25 26" key="1">
    <citation type="journal article" date="2023" name="Microbiol. Spectr.">
        <title>Symbiosis of Carpenter Bees with Uncharacterized Lactic Acid Bacteria Showing NAD Auxotrophy.</title>
        <authorList>
            <person name="Kawasaki S."/>
            <person name="Ozawa K."/>
            <person name="Mori T."/>
            <person name="Yamamoto A."/>
            <person name="Ito M."/>
            <person name="Ohkuma M."/>
            <person name="Sakamoto M."/>
            <person name="Matsutani M."/>
        </authorList>
    </citation>
    <scope>NUCLEOTIDE SEQUENCE [LARGE SCALE GENOMIC DNA]</scope>
    <source>
        <strain evidence="25 26">KimH</strain>
    </source>
</reference>
<evidence type="ECO:0000256" key="8">
    <source>
        <dbReference type="ARBA" id="ARBA00022475"/>
    </source>
</evidence>
<keyword evidence="12 25" id="KW-0548">Nucleotidyltransferase</keyword>
<keyword evidence="8" id="KW-1003">Cell membrane</keyword>
<dbReference type="Pfam" id="PF01148">
    <property type="entry name" value="CTP_transf_1"/>
    <property type="match status" value="1"/>
</dbReference>
<keyword evidence="11 24" id="KW-0812">Transmembrane</keyword>
<feature type="transmembrane region" description="Helical" evidence="24">
    <location>
        <begin position="99"/>
        <end position="118"/>
    </location>
</feature>
<evidence type="ECO:0000256" key="20">
    <source>
        <dbReference type="ARBA" id="ARBA00032253"/>
    </source>
</evidence>
<protein>
    <recommendedName>
        <fullName evidence="7">Phosphatidate cytidylyltransferase</fullName>
        <ecNumber evidence="6">2.7.7.41</ecNumber>
    </recommendedName>
    <alternativeName>
        <fullName evidence="20">CDP-DAG synthase</fullName>
    </alternativeName>
    <alternativeName>
        <fullName evidence="22">CDP-DG synthase</fullName>
    </alternativeName>
    <alternativeName>
        <fullName evidence="18">CDP-diacylglycerol synthase</fullName>
    </alternativeName>
    <alternativeName>
        <fullName evidence="21">CDP-diglyceride pyrophosphorylase</fullName>
    </alternativeName>
    <alternativeName>
        <fullName evidence="23">CDP-diglyceride synthase</fullName>
    </alternativeName>
    <alternativeName>
        <fullName evidence="19">CTP:phosphatidate cytidylyltransferase</fullName>
    </alternativeName>
</protein>
<evidence type="ECO:0000256" key="16">
    <source>
        <dbReference type="ARBA" id="ARBA00023209"/>
    </source>
</evidence>
<dbReference type="Proteomes" id="UP001321748">
    <property type="component" value="Chromosome"/>
</dbReference>
<proteinExistence type="inferred from homology"/>
<dbReference type="EC" id="2.7.7.41" evidence="6"/>
<comment type="similarity">
    <text evidence="5">Belongs to the CDS family.</text>
</comment>
<gene>
    <name evidence="25" type="primary">cdsA</name>
    <name evidence="25" type="ORF">KIMH_07420</name>
</gene>
<evidence type="ECO:0000256" key="12">
    <source>
        <dbReference type="ARBA" id="ARBA00022695"/>
    </source>
</evidence>
<keyword evidence="14" id="KW-0443">Lipid metabolism</keyword>
<evidence type="ECO:0000256" key="6">
    <source>
        <dbReference type="ARBA" id="ARBA00012487"/>
    </source>
</evidence>
<comment type="pathway">
    <text evidence="3">Phospholipid metabolism; CDP-diacylglycerol biosynthesis; CDP-diacylglycerol from sn-glycerol 3-phosphate: step 3/3.</text>
</comment>
<name>A0ABN6SH93_9BIFI</name>
<evidence type="ECO:0000256" key="1">
    <source>
        <dbReference type="ARBA" id="ARBA00001698"/>
    </source>
</evidence>
<accession>A0ABN6SH93</accession>
<evidence type="ECO:0000256" key="10">
    <source>
        <dbReference type="ARBA" id="ARBA00022679"/>
    </source>
</evidence>
<feature type="transmembrane region" description="Helical" evidence="24">
    <location>
        <begin position="73"/>
        <end position="93"/>
    </location>
</feature>